<evidence type="ECO:0000256" key="2">
    <source>
        <dbReference type="SAM" id="SignalP"/>
    </source>
</evidence>
<sequence precursor="true">MKPSLLSRNTINALVLGLTCLTAVSAQAAQGGARQASPLTLSVSRIGVGEADVGDSGLALQRDTWLFGAKTSYVLNRQWSLSASISYDRLDYDWSGRGASLLGGNLAPWSNVDRYGVGLGVSFRPNNRWLFMLAPKLQYAYSEGTSSSNAQSYGVVASGMYRFNGGNMLGLGVAYLNDISEVRTLPYLAVNWQITDKLKLANPFSAGFSGPAGLELSYQWYDSLDVGVGSSKRTQRFLVKDEDVTLEIDEWVGFVRAGWQASEPLKFDAYLGYFFSGEIELSSPKTQESLENQLALAFSAQYRF</sequence>
<feature type="domain" description="Outer membrane protein beta-barrel" evidence="3">
    <location>
        <begin position="17"/>
        <end position="175"/>
    </location>
</feature>
<keyword evidence="1 2" id="KW-0732">Signal</keyword>
<dbReference type="OrthoDB" id="190240at2"/>
<dbReference type="STRING" id="323850.Shew_1314"/>
<dbReference type="eggNOG" id="ENOG502ZT65">
    <property type="taxonomic scope" value="Bacteria"/>
</dbReference>
<evidence type="ECO:0000259" key="3">
    <source>
        <dbReference type="Pfam" id="PF13505"/>
    </source>
</evidence>
<dbReference type="RefSeq" id="WP_011865115.1">
    <property type="nucleotide sequence ID" value="NC_009092.1"/>
</dbReference>
<reference evidence="4 5" key="1">
    <citation type="submission" date="2007-03" db="EMBL/GenBank/DDBJ databases">
        <title>Complete sequence of Shewanella loihica PV-4.</title>
        <authorList>
            <consortium name="US DOE Joint Genome Institute"/>
            <person name="Copeland A."/>
            <person name="Lucas S."/>
            <person name="Lapidus A."/>
            <person name="Barry K."/>
            <person name="Detter J.C."/>
            <person name="Glavina del Rio T."/>
            <person name="Hammon N."/>
            <person name="Israni S."/>
            <person name="Dalin E."/>
            <person name="Tice H."/>
            <person name="Pitluck S."/>
            <person name="Chain P."/>
            <person name="Malfatti S."/>
            <person name="Shin M."/>
            <person name="Vergez L."/>
            <person name="Schmutz J."/>
            <person name="Larimer F."/>
            <person name="Land M."/>
            <person name="Hauser L."/>
            <person name="Kyrpides N."/>
            <person name="Mikhailova N."/>
            <person name="Romine M.F."/>
            <person name="Serres G."/>
            <person name="Fredrickson J."/>
            <person name="Tiedje J."/>
            <person name="Richardson P."/>
        </authorList>
    </citation>
    <scope>NUCLEOTIDE SEQUENCE [LARGE SCALE GENOMIC DNA]</scope>
    <source>
        <strain evidence="5">ATCC BAA-1088 / PV-4</strain>
    </source>
</reference>
<dbReference type="Pfam" id="PF13505">
    <property type="entry name" value="OMP_b-brl"/>
    <property type="match status" value="1"/>
</dbReference>
<organism evidence="4 5">
    <name type="scientific">Shewanella loihica (strain ATCC BAA-1088 / PV-4)</name>
    <dbReference type="NCBI Taxonomy" id="323850"/>
    <lineage>
        <taxon>Bacteria</taxon>
        <taxon>Pseudomonadati</taxon>
        <taxon>Pseudomonadota</taxon>
        <taxon>Gammaproteobacteria</taxon>
        <taxon>Alteromonadales</taxon>
        <taxon>Shewanellaceae</taxon>
        <taxon>Shewanella</taxon>
    </lineage>
</organism>
<dbReference type="KEGG" id="slo:Shew_1314"/>
<name>A3QCI5_SHELP</name>
<evidence type="ECO:0000256" key="1">
    <source>
        <dbReference type="ARBA" id="ARBA00022729"/>
    </source>
</evidence>
<evidence type="ECO:0000313" key="4">
    <source>
        <dbReference type="EMBL" id="ABO23183.1"/>
    </source>
</evidence>
<dbReference type="SUPFAM" id="SSF56935">
    <property type="entry name" value="Porins"/>
    <property type="match status" value="1"/>
</dbReference>
<keyword evidence="5" id="KW-1185">Reference proteome</keyword>
<dbReference type="AlphaFoldDB" id="A3QCI5"/>
<dbReference type="InterPro" id="IPR027385">
    <property type="entry name" value="Beta-barrel_OMP"/>
</dbReference>
<evidence type="ECO:0000313" key="5">
    <source>
        <dbReference type="Proteomes" id="UP000001558"/>
    </source>
</evidence>
<feature type="chain" id="PRO_5002657822" description="Outer membrane protein beta-barrel domain-containing protein" evidence="2">
    <location>
        <begin position="29"/>
        <end position="304"/>
    </location>
</feature>
<proteinExistence type="predicted"/>
<protein>
    <recommendedName>
        <fullName evidence="3">Outer membrane protein beta-barrel domain-containing protein</fullName>
    </recommendedName>
</protein>
<gene>
    <name evidence="4" type="ordered locus">Shew_1314</name>
</gene>
<accession>A3QCI5</accession>
<dbReference type="EMBL" id="CP000606">
    <property type="protein sequence ID" value="ABO23183.1"/>
    <property type="molecule type" value="Genomic_DNA"/>
</dbReference>
<dbReference type="Proteomes" id="UP000001558">
    <property type="component" value="Chromosome"/>
</dbReference>
<dbReference type="HOGENOM" id="CLU_076884_0_0_6"/>
<feature type="signal peptide" evidence="2">
    <location>
        <begin position="1"/>
        <end position="28"/>
    </location>
</feature>